<feature type="region of interest" description="Disordered" evidence="1">
    <location>
        <begin position="138"/>
        <end position="162"/>
    </location>
</feature>
<gene>
    <name evidence="2" type="ORF">PLEPLA_LOCUS45837</name>
</gene>
<comment type="caution">
    <text evidence="2">The sequence shown here is derived from an EMBL/GenBank/DDBJ whole genome shotgun (WGS) entry which is preliminary data.</text>
</comment>
<feature type="compositionally biased region" description="Polar residues" evidence="1">
    <location>
        <begin position="92"/>
        <end position="106"/>
    </location>
</feature>
<feature type="region of interest" description="Disordered" evidence="1">
    <location>
        <begin position="71"/>
        <end position="113"/>
    </location>
</feature>
<dbReference type="Proteomes" id="UP001153269">
    <property type="component" value="Unassembled WGS sequence"/>
</dbReference>
<evidence type="ECO:0000313" key="2">
    <source>
        <dbReference type="EMBL" id="CAB1458009.1"/>
    </source>
</evidence>
<keyword evidence="3" id="KW-1185">Reference proteome</keyword>
<accession>A0A9N7ZDN6</accession>
<dbReference type="AlphaFoldDB" id="A0A9N7ZDN6"/>
<evidence type="ECO:0000256" key="1">
    <source>
        <dbReference type="SAM" id="MobiDB-lite"/>
    </source>
</evidence>
<evidence type="ECO:0000313" key="3">
    <source>
        <dbReference type="Proteomes" id="UP001153269"/>
    </source>
</evidence>
<proteinExistence type="predicted"/>
<sequence length="162" mass="17941">MRPRWRGMGKNGRLFPKCQIIAPPRESLRFDLLSSQPGADSLLEPVETCFPLRGPVRRSRGAAVRGEAALWRISRRSPPSGAQRDVEEPTEQENQPLTNNTHTPPTCASPFSLLPLSSPSPLTVSDFLITHHQLQRRGLRANSDFPRCPPACSQRDSPTIGV</sequence>
<reference evidence="2" key="1">
    <citation type="submission" date="2020-03" db="EMBL/GenBank/DDBJ databases">
        <authorList>
            <person name="Weist P."/>
        </authorList>
    </citation>
    <scope>NUCLEOTIDE SEQUENCE</scope>
</reference>
<dbReference type="EMBL" id="CADEAL010004369">
    <property type="protein sequence ID" value="CAB1458009.1"/>
    <property type="molecule type" value="Genomic_DNA"/>
</dbReference>
<name>A0A9N7ZDN6_PLEPL</name>
<protein>
    <submittedName>
        <fullName evidence="2">Uncharacterized protein</fullName>
    </submittedName>
</protein>
<organism evidence="2 3">
    <name type="scientific">Pleuronectes platessa</name>
    <name type="common">European plaice</name>
    <dbReference type="NCBI Taxonomy" id="8262"/>
    <lineage>
        <taxon>Eukaryota</taxon>
        <taxon>Metazoa</taxon>
        <taxon>Chordata</taxon>
        <taxon>Craniata</taxon>
        <taxon>Vertebrata</taxon>
        <taxon>Euteleostomi</taxon>
        <taxon>Actinopterygii</taxon>
        <taxon>Neopterygii</taxon>
        <taxon>Teleostei</taxon>
        <taxon>Neoteleostei</taxon>
        <taxon>Acanthomorphata</taxon>
        <taxon>Carangaria</taxon>
        <taxon>Pleuronectiformes</taxon>
        <taxon>Pleuronectoidei</taxon>
        <taxon>Pleuronectidae</taxon>
        <taxon>Pleuronectes</taxon>
    </lineage>
</organism>